<sequence length="41" mass="4447">MKLKARMLSFLTMQLLPPTPFSTLSSSSTSFVNPNTSSLGK</sequence>
<dbReference type="GeneID" id="36346877"/>
<keyword evidence="2" id="KW-1185">Reference proteome</keyword>
<dbReference type="EMBL" id="APAU02000436">
    <property type="protein sequence ID" value="EUB53979.1"/>
    <property type="molecule type" value="Genomic_DNA"/>
</dbReference>
<name>W6UKG7_ECHGR</name>
<dbReference type="AlphaFoldDB" id="W6UKG7"/>
<reference evidence="1 2" key="1">
    <citation type="journal article" date="2013" name="Nat. Genet.">
        <title>The genome of the hydatid tapeworm Echinococcus granulosus.</title>
        <authorList>
            <person name="Zheng H."/>
            <person name="Zhang W."/>
            <person name="Zhang L."/>
            <person name="Zhang Z."/>
            <person name="Li J."/>
            <person name="Lu G."/>
            <person name="Zhu Y."/>
            <person name="Wang Y."/>
            <person name="Huang Y."/>
            <person name="Liu J."/>
            <person name="Kang H."/>
            <person name="Chen J."/>
            <person name="Wang L."/>
            <person name="Chen A."/>
            <person name="Yu S."/>
            <person name="Gao Z."/>
            <person name="Jin L."/>
            <person name="Gu W."/>
            <person name="Wang Z."/>
            <person name="Zhao L."/>
            <person name="Shi B."/>
            <person name="Wen H."/>
            <person name="Lin R."/>
            <person name="Jones M.K."/>
            <person name="Brejova B."/>
            <person name="Vinar T."/>
            <person name="Zhao G."/>
            <person name="McManus D.P."/>
            <person name="Chen Z."/>
            <person name="Zhou Y."/>
            <person name="Wang S."/>
        </authorList>
    </citation>
    <scope>NUCLEOTIDE SEQUENCE [LARGE SCALE GENOMIC DNA]</scope>
</reference>
<comment type="caution">
    <text evidence="1">The sequence shown here is derived from an EMBL/GenBank/DDBJ whole genome shotgun (WGS) entry which is preliminary data.</text>
</comment>
<dbReference type="Proteomes" id="UP000019149">
    <property type="component" value="Unassembled WGS sequence"/>
</dbReference>
<evidence type="ECO:0000313" key="1">
    <source>
        <dbReference type="EMBL" id="EUB53979.1"/>
    </source>
</evidence>
<evidence type="ECO:0000313" key="2">
    <source>
        <dbReference type="Proteomes" id="UP000019149"/>
    </source>
</evidence>
<organism evidence="1 2">
    <name type="scientific">Echinococcus granulosus</name>
    <name type="common">Hydatid tapeworm</name>
    <dbReference type="NCBI Taxonomy" id="6210"/>
    <lineage>
        <taxon>Eukaryota</taxon>
        <taxon>Metazoa</taxon>
        <taxon>Spiralia</taxon>
        <taxon>Lophotrochozoa</taxon>
        <taxon>Platyhelminthes</taxon>
        <taxon>Cestoda</taxon>
        <taxon>Eucestoda</taxon>
        <taxon>Cyclophyllidea</taxon>
        <taxon>Taeniidae</taxon>
        <taxon>Echinococcus</taxon>
        <taxon>Echinococcus granulosus group</taxon>
    </lineage>
</organism>
<dbReference type="RefSeq" id="XP_024345175.1">
    <property type="nucleotide sequence ID" value="XM_024500411.1"/>
</dbReference>
<dbReference type="KEGG" id="egl:EGR_11164"/>
<gene>
    <name evidence="1" type="ORF">EGR_11164</name>
</gene>
<dbReference type="CTD" id="36346877"/>
<protein>
    <submittedName>
        <fullName evidence="1">Uncharacterized protein</fullName>
    </submittedName>
</protein>
<proteinExistence type="predicted"/>
<accession>W6UKG7</accession>